<evidence type="ECO:0000259" key="3">
    <source>
        <dbReference type="PROSITE" id="PS50853"/>
    </source>
</evidence>
<keyword evidence="5" id="KW-1185">Reference proteome</keyword>
<dbReference type="PANTHER" id="PTHR43118">
    <property type="entry name" value="RHAMNOGALACTURONAN LYASE (EUROFUNG)"/>
    <property type="match status" value="1"/>
</dbReference>
<dbReference type="Pfam" id="PF00041">
    <property type="entry name" value="fn3"/>
    <property type="match status" value="1"/>
</dbReference>
<keyword evidence="1" id="KW-0175">Coiled coil</keyword>
<sequence length="2130" mass="225960">MAFSLVVPGGLAAPSTASAEEGVSAFEKKFDFGPATGPVMEGFLPVGPADLYTAERGYGLDQEVNSRLRSGGTDLTNDFVLAPSFGFLADVPNGDYFVTVYSGDLLAGTSTTKLNVTLEGVAAGTVQARQSVSEATFRTTVADGQLTVGLSGSGGGGAYLNGLIVREAVPVPPAAPDSLAVAGVAVQPPSVTLRWNSVADAVSYNVYRSEGQEGQEGGGFAKLDQVSGTSYTDASVVAGGVYAYQVTAVNASGLESGASAPVSAEVPEAGEPPGDAEPLPSGWPLKLDFGPGETAEGYFGVRSPVAYSPELKYGFADPSAVVPGDAGTDDALRSDYLMPAGTTFNVDLPNGDYAVTVTAGDAGAATETSVSVEGMTASKIALTAKPAGEYLEQTFEVALVDGQLNLAFGGASPKINGLVIERLPERTAGETPTVYIAGDSTVQTYDPYWKPQAGWGQMIPRYFSAGVAFSNQAIGGRSSKSFLLEGRLDAILRAIKPGDSFLIQFGHNDATISIPERYASPADYKNYLKTYVEGARQRGATPILVTPVGRRDYNADTGRFNVSFPEYVAAMKELAEELDVPLVDLSALSREYYDTIGPEGTLAVFLHVPAGISGAFPNGSQDNTHFQEYGAIQIARLLSGGIRELGLPLSSYVADTEPPAEAPAKPTGLTAGSVSNAGAVLRWNPVEGADIYKIYRKPSSETEYSLIGTATVPTITIQGMAEGQSYDVYVTAVNGRGESAPSDVVAIRTKQATLKFDFGLAGSPVMEGYTGVNLSTVYTPELGYGIVDPTGMIGRDRATGSDLLRDWLGYFNVGWKFNVDVPNGLYSVKLYVGDYLGSARTSVAIENVDYGTVSAGSRTIAEKVISQASVSDGQLSFAFGGATGIVNGLEITPILKAPSELRLEAKSTDPDRPSVSLAWTGVDDAAKYNVYRKVEGESKPALLGSATDEAYTDESADVGMTYVYQVTTVDAAGTETGPSAALAVSMVDPAVPIPEAPGSLAIGAVNKNDLSFAWEPSEGAKTYNVYRSEKADGPFARIGKSREASYTDTTVLTTIPYYYKVAAVSAGGVSELSETLETPAVTVLYRQAEYLDRAFVAVKREDGVYLGWRMLGTDPSGIAFNVYRDGVKLNAEPTAGATNLLDANGTASSFYVLKTVDAAGKERTASKETAVWGTNHLAVPLQKPEGGITPAGEAYTYSANDTSVGDLDGDGVYELIVKWDPSNAHDNSQAGYTGNVYLDAYKLDGTRLWRIDLGKNIRAGAHYTQFMVYDLDGDGRAEVAFKTADGTVDGTGAVIGEASADHRNSSGYILQGPEYLTVFDGLTGRALTTTDYDPPRGVVADWGDAYGNRVDRFLAAVAYLDGERPSLIFSRGYYTRTVIVAYDYKDGQLVKRWKFDTNDEDIGAAYTAQGDHNLSIGDVDRDGKDEITFGAMAIDDDGTPLYNTGLGHGDAQHLGDLDPSRPGLEFFNVHEHTDSPYGMDFRDAETGEVLWGVRTGIDTGRGMSADIDPNYWGEEVWAATITNEQHIPITGLYSAKGELISTAIPSSTNFGIWWDGDLSRELLDGNHIDKWDYDNKSTYRLFTAEGASSNNGTKATPNLQADLFGDWREEAVWRSADSSELRIYTTTDVTDTRLRTLMHDPIYRLGVAWQNVGYNQPPHTSFYLGTGMEEPPAPKIVVAGGPSSTDGEAPVTTASVEGESRNGWYRSAVQVKLEAADDGSGVEATFFRIDGGEAQTGTRATIDAEGRHTVEYWSVDRAGNEEEAKTLSVAIDLTPPTVEIQGQSEYTIDQRAAISYAATDAGSGVAEPHGSLLESEAYDLEPGLHRVTASVSDLAGNTTSVPFAFGVTATFDSLAALTARFAGGSEAPNADEVARELARKLEQAEQAAKEHRGAEARKLLEAYSRQVEAHSGKVFAAGQASVLKRWAAWLGQATPLANGAPGKPVLSDDNGHDTGLRDGDYAVTMNLWWGSNGTEFKLYENGGLIRSATLPDESPAAQTVKTEIRGRGNGAYVYTCELINSFGTTKCDSLTVNVTDAAPGRPVLSHDNWDGDGSYRISANLWWGTNATRYALYENGTLVDSRELEAHTPNAQSAETAIGGRAPGTYEYAAVFGNEAGETRSATLKVAVSK</sequence>
<dbReference type="InterPro" id="IPR058094">
    <property type="entry name" value="Ig-like_OmpL47-like"/>
</dbReference>
<dbReference type="Pfam" id="PF00657">
    <property type="entry name" value="Lipase_GDSL"/>
    <property type="match status" value="1"/>
</dbReference>
<feature type="domain" description="Fibronectin type-III" evidence="3">
    <location>
        <begin position="665"/>
        <end position="752"/>
    </location>
</feature>
<feature type="coiled-coil region" evidence="1">
    <location>
        <begin position="1867"/>
        <end position="1897"/>
    </location>
</feature>
<feature type="domain" description="Fibronectin type-III" evidence="3">
    <location>
        <begin position="175"/>
        <end position="269"/>
    </location>
</feature>
<evidence type="ECO:0000256" key="1">
    <source>
        <dbReference type="SAM" id="Coils"/>
    </source>
</evidence>
<dbReference type="NCBIfam" id="NF047446">
    <property type="entry name" value="barrel_OmpL47"/>
    <property type="match status" value="1"/>
</dbReference>
<comment type="caution">
    <text evidence="4">The sequence shown here is derived from an EMBL/GenBank/DDBJ whole genome shotgun (WGS) entry which is preliminary data.</text>
</comment>
<name>A0A841U781_9BACL</name>
<dbReference type="SUPFAM" id="SSF81296">
    <property type="entry name" value="E set domains"/>
    <property type="match status" value="2"/>
</dbReference>
<dbReference type="InterPro" id="IPR041624">
    <property type="entry name" value="RGI_lyase"/>
</dbReference>
<dbReference type="GO" id="GO:0016788">
    <property type="term" value="F:hydrolase activity, acting on ester bonds"/>
    <property type="evidence" value="ECO:0007669"/>
    <property type="project" value="InterPro"/>
</dbReference>
<dbReference type="Proteomes" id="UP000553776">
    <property type="component" value="Unassembled WGS sequence"/>
</dbReference>
<dbReference type="InterPro" id="IPR008979">
    <property type="entry name" value="Galactose-bd-like_sf"/>
</dbReference>
<dbReference type="InterPro" id="IPR049033">
    <property type="entry name" value="AGA-YXIM_GBD"/>
</dbReference>
<evidence type="ECO:0000313" key="4">
    <source>
        <dbReference type="EMBL" id="MBB6694888.1"/>
    </source>
</evidence>
<reference evidence="4 5" key="1">
    <citation type="submission" date="2020-08" db="EMBL/GenBank/DDBJ databases">
        <title>Cohnella phylogeny.</title>
        <authorList>
            <person name="Dunlap C."/>
        </authorList>
    </citation>
    <scope>NUCLEOTIDE SEQUENCE [LARGE SCALE GENOMIC DNA]</scope>
    <source>
        <strain evidence="4 5">DSM 25239</strain>
    </source>
</reference>
<dbReference type="EMBL" id="JACJVR010000106">
    <property type="protein sequence ID" value="MBB6694888.1"/>
    <property type="molecule type" value="Genomic_DNA"/>
</dbReference>
<dbReference type="SMART" id="SM00060">
    <property type="entry name" value="FN3"/>
    <property type="match status" value="4"/>
</dbReference>
<dbReference type="CDD" id="cd00063">
    <property type="entry name" value="FN3"/>
    <property type="match status" value="3"/>
</dbReference>
<dbReference type="CDD" id="cd01821">
    <property type="entry name" value="Rhamnogalacturan_acetylesterase_like"/>
    <property type="match status" value="1"/>
</dbReference>
<dbReference type="Gene3D" id="3.30.1920.20">
    <property type="match status" value="1"/>
</dbReference>
<dbReference type="Pfam" id="PF21254">
    <property type="entry name" value="AGA-YXIM_GBD"/>
    <property type="match status" value="3"/>
</dbReference>
<dbReference type="Pfam" id="PF18370">
    <property type="entry name" value="RGI_lyase"/>
    <property type="match status" value="1"/>
</dbReference>
<dbReference type="InterPro" id="IPR028994">
    <property type="entry name" value="Integrin_alpha_N"/>
</dbReference>
<dbReference type="InterPro" id="IPR036514">
    <property type="entry name" value="SGNH_hydro_sf"/>
</dbReference>
<dbReference type="InterPro" id="IPR049366">
    <property type="entry name" value="RGL11_C"/>
</dbReference>
<dbReference type="InterPro" id="IPR036116">
    <property type="entry name" value="FN3_sf"/>
</dbReference>
<dbReference type="InterPro" id="IPR003961">
    <property type="entry name" value="FN3_dom"/>
</dbReference>
<dbReference type="InterPro" id="IPR001087">
    <property type="entry name" value="GDSL"/>
</dbReference>
<dbReference type="InterPro" id="IPR034641">
    <property type="entry name" value="RGL11"/>
</dbReference>
<dbReference type="Gene3D" id="3.40.50.1110">
    <property type="entry name" value="SGNH hydrolase"/>
    <property type="match status" value="1"/>
</dbReference>
<dbReference type="PANTHER" id="PTHR43118:SF1">
    <property type="entry name" value="RHAMNOGALACTURONAN LYASE (EUROFUNG)"/>
    <property type="match status" value="1"/>
</dbReference>
<dbReference type="InterPro" id="IPR037459">
    <property type="entry name" value="RhgT-like"/>
</dbReference>
<evidence type="ECO:0000313" key="5">
    <source>
        <dbReference type="Proteomes" id="UP000553776"/>
    </source>
</evidence>
<feature type="domain" description="Fibronectin type-III" evidence="3">
    <location>
        <begin position="996"/>
        <end position="1085"/>
    </location>
</feature>
<feature type="region of interest" description="Disordered" evidence="2">
    <location>
        <begin position="260"/>
        <end position="281"/>
    </location>
</feature>
<dbReference type="Pfam" id="PF21348">
    <property type="entry name" value="RGL11_C"/>
    <property type="match status" value="1"/>
</dbReference>
<accession>A0A841U781</accession>
<gene>
    <name evidence="4" type="ORF">H7B90_26170</name>
</gene>
<evidence type="ECO:0000256" key="2">
    <source>
        <dbReference type="SAM" id="MobiDB-lite"/>
    </source>
</evidence>
<dbReference type="InterPro" id="IPR013783">
    <property type="entry name" value="Ig-like_fold"/>
</dbReference>
<dbReference type="SUPFAM" id="SSF49785">
    <property type="entry name" value="Galactose-binding domain-like"/>
    <property type="match status" value="3"/>
</dbReference>
<protein>
    <submittedName>
        <fullName evidence="4">Fibronectin type III domain-containing protein</fullName>
    </submittedName>
</protein>
<proteinExistence type="predicted"/>
<dbReference type="CDD" id="cd10318">
    <property type="entry name" value="RGL11"/>
    <property type="match status" value="1"/>
</dbReference>
<dbReference type="PROSITE" id="PS50853">
    <property type="entry name" value="FN3"/>
    <property type="match status" value="3"/>
</dbReference>
<dbReference type="SUPFAM" id="SSF69318">
    <property type="entry name" value="Integrin alpha N-terminal domain"/>
    <property type="match status" value="1"/>
</dbReference>
<dbReference type="Gene3D" id="2.60.120.430">
    <property type="entry name" value="Galactose-binding lectin"/>
    <property type="match status" value="3"/>
</dbReference>
<dbReference type="InterPro" id="IPR014756">
    <property type="entry name" value="Ig_E-set"/>
</dbReference>
<dbReference type="Gene3D" id="2.60.40.10">
    <property type="entry name" value="Immunoglobulins"/>
    <property type="match status" value="7"/>
</dbReference>
<organism evidence="4 5">
    <name type="scientific">Cohnella xylanilytica</name>
    <dbReference type="NCBI Taxonomy" id="557555"/>
    <lineage>
        <taxon>Bacteria</taxon>
        <taxon>Bacillati</taxon>
        <taxon>Bacillota</taxon>
        <taxon>Bacilli</taxon>
        <taxon>Bacillales</taxon>
        <taxon>Paenibacillaceae</taxon>
        <taxon>Cohnella</taxon>
    </lineage>
</organism>
<dbReference type="SUPFAM" id="SSF52266">
    <property type="entry name" value="SGNH hydrolase"/>
    <property type="match status" value="1"/>
</dbReference>
<feature type="compositionally biased region" description="Low complexity" evidence="2">
    <location>
        <begin position="260"/>
        <end position="280"/>
    </location>
</feature>
<dbReference type="SUPFAM" id="SSF49265">
    <property type="entry name" value="Fibronectin type III"/>
    <property type="match status" value="2"/>
</dbReference>